<evidence type="ECO:0000256" key="1">
    <source>
        <dbReference type="SAM" id="Phobius"/>
    </source>
</evidence>
<comment type="caution">
    <text evidence="3">The sequence shown here is derived from an EMBL/GenBank/DDBJ whole genome shotgun (WGS) entry which is preliminary data.</text>
</comment>
<name>A0AAE3EXL4_9FLAO</name>
<feature type="domain" description="Signal transduction histidine kinase internal region" evidence="2">
    <location>
        <begin position="161"/>
        <end position="238"/>
    </location>
</feature>
<keyword evidence="4" id="KW-1185">Reference proteome</keyword>
<dbReference type="GO" id="GO:0016020">
    <property type="term" value="C:membrane"/>
    <property type="evidence" value="ECO:0007669"/>
    <property type="project" value="InterPro"/>
</dbReference>
<sequence>MRRVRTSEILKIAAVFAILASLPSSISLFKTAPFSFEVFAGTDFKELILNLLVFFFFAWLVMQFNSNWGHAFRERSMTFKIGLYVLVNLGILIGTVSLYKLVAPSLIGNEISERKNDFLNFIFTIHFIILFFISRILRLQLYQRENQLENERLKHESLHNELAALKNQINPHFLFNSLNSLNFLVRENKEATLFIRKLSFMYRYILQSGDSDMVTVEEELKFLGSYSYLIKTRYRGRFMLNINLEDSNLQKELPPLALQLLVENAVKHNEISEEFPLEVKIYDEQGYICVENKIRPRTSLEEGTGNGLSNLDKRFFLLSNQHIQIDRNNAVFCVKIPLGSFMEQKD</sequence>
<keyword evidence="1" id="KW-0472">Membrane</keyword>
<dbReference type="InterPro" id="IPR050640">
    <property type="entry name" value="Bact_2-comp_sensor_kinase"/>
</dbReference>
<feature type="transmembrane region" description="Helical" evidence="1">
    <location>
        <begin position="77"/>
        <end position="98"/>
    </location>
</feature>
<keyword evidence="1" id="KW-0812">Transmembrane</keyword>
<dbReference type="PANTHER" id="PTHR34220">
    <property type="entry name" value="SENSOR HISTIDINE KINASE YPDA"/>
    <property type="match status" value="1"/>
</dbReference>
<proteinExistence type="predicted"/>
<dbReference type="PANTHER" id="PTHR34220:SF7">
    <property type="entry name" value="SENSOR HISTIDINE KINASE YPDA"/>
    <property type="match status" value="1"/>
</dbReference>
<accession>A0AAE3EXL4</accession>
<dbReference type="EMBL" id="JAIRBC010000044">
    <property type="protein sequence ID" value="MCG2462773.1"/>
    <property type="molecule type" value="Genomic_DNA"/>
</dbReference>
<keyword evidence="1" id="KW-1133">Transmembrane helix</keyword>
<dbReference type="GO" id="GO:0000155">
    <property type="term" value="F:phosphorelay sensor kinase activity"/>
    <property type="evidence" value="ECO:0007669"/>
    <property type="project" value="InterPro"/>
</dbReference>
<feature type="transmembrane region" description="Helical" evidence="1">
    <location>
        <begin position="118"/>
        <end position="137"/>
    </location>
</feature>
<dbReference type="Proteomes" id="UP001200642">
    <property type="component" value="Unassembled WGS sequence"/>
</dbReference>
<keyword evidence="3" id="KW-0808">Transferase</keyword>
<reference evidence="3" key="1">
    <citation type="submission" date="2023-02" db="EMBL/GenBank/DDBJ databases">
        <title>Genome of Flavobacteriaceae gen. nov. sp. strain F89.</title>
        <authorList>
            <person name="Wang Y."/>
        </authorList>
    </citation>
    <scope>NUCLEOTIDE SEQUENCE</scope>
    <source>
        <strain evidence="3">F89</strain>
    </source>
</reference>
<evidence type="ECO:0000259" key="2">
    <source>
        <dbReference type="Pfam" id="PF06580"/>
    </source>
</evidence>
<feature type="transmembrane region" description="Helical" evidence="1">
    <location>
        <begin position="47"/>
        <end position="65"/>
    </location>
</feature>
<gene>
    <name evidence="3" type="ORF">K8352_18565</name>
</gene>
<dbReference type="InterPro" id="IPR010559">
    <property type="entry name" value="Sig_transdc_His_kin_internal"/>
</dbReference>
<dbReference type="AlphaFoldDB" id="A0AAE3EXL4"/>
<dbReference type="RefSeq" id="WP_317903908.1">
    <property type="nucleotide sequence ID" value="NZ_JAIRBC010000044.1"/>
</dbReference>
<dbReference type="Pfam" id="PF06580">
    <property type="entry name" value="His_kinase"/>
    <property type="match status" value="1"/>
</dbReference>
<organism evidence="3 4">
    <name type="scientific">Cerina litoralis</name>
    <dbReference type="NCBI Taxonomy" id="2874477"/>
    <lineage>
        <taxon>Bacteria</taxon>
        <taxon>Pseudomonadati</taxon>
        <taxon>Bacteroidota</taxon>
        <taxon>Flavobacteriia</taxon>
        <taxon>Flavobacteriales</taxon>
        <taxon>Flavobacteriaceae</taxon>
        <taxon>Cerina</taxon>
    </lineage>
</organism>
<keyword evidence="3" id="KW-0418">Kinase</keyword>
<protein>
    <submittedName>
        <fullName evidence="3">Histidine kinase</fullName>
    </submittedName>
</protein>
<evidence type="ECO:0000313" key="4">
    <source>
        <dbReference type="Proteomes" id="UP001200642"/>
    </source>
</evidence>
<evidence type="ECO:0000313" key="3">
    <source>
        <dbReference type="EMBL" id="MCG2462773.1"/>
    </source>
</evidence>